<feature type="region of interest" description="Disordered" evidence="7">
    <location>
        <begin position="43"/>
        <end position="69"/>
    </location>
</feature>
<dbReference type="AlphaFoldDB" id="A0A3M9MIA7"/>
<evidence type="ECO:0000256" key="5">
    <source>
        <dbReference type="ARBA" id="ARBA00023235"/>
    </source>
</evidence>
<sequence>MVAPGHPFPSVSMRFFDVRRFPLRLLAAGTLPVLFLAGCGSSSSNASSASKTATKSATTSASATPTGPYTVPAADVSPMSAIQVTTPSGESPTVKLGKKPFQVNQTTTDVKTQGSGAVVAADNLVSVSYVAVDGASGKTLADTFANTAGPMYLKDPTQLPGLVKSISGKKVGTVETVAIPPADAFGDEGNTQLGVTRKDTIVLYLKINSTSPNLAHGTAVAPQKGLPTVKWNGVDKPATITMPNSAAPKKLEVANLINGDGATVKKGQTLYALYTGVIWANGKAGKVFDSTGNTGRYGVPASFVIGKGQVIPGWDKALVGKKVGDRVEIVIPPADGYGSKGNAQGGIKGTDTLVFVVDIVAVG</sequence>
<accession>A0A3M9MIA7</accession>
<evidence type="ECO:0000259" key="8">
    <source>
        <dbReference type="PROSITE" id="PS50059"/>
    </source>
</evidence>
<evidence type="ECO:0000256" key="2">
    <source>
        <dbReference type="ARBA" id="ARBA00006577"/>
    </source>
</evidence>
<evidence type="ECO:0000256" key="3">
    <source>
        <dbReference type="ARBA" id="ARBA00013194"/>
    </source>
</evidence>
<evidence type="ECO:0000313" key="10">
    <source>
        <dbReference type="Proteomes" id="UP000271678"/>
    </source>
</evidence>
<comment type="caution">
    <text evidence="9">The sequence shown here is derived from an EMBL/GenBank/DDBJ whole genome shotgun (WGS) entry which is preliminary data.</text>
</comment>
<name>A0A3M9MIA7_9MICO</name>
<dbReference type="PANTHER" id="PTHR43811:SF19">
    <property type="entry name" value="39 KDA FK506-BINDING NUCLEAR PROTEIN"/>
    <property type="match status" value="1"/>
</dbReference>
<dbReference type="InterPro" id="IPR046357">
    <property type="entry name" value="PPIase_dom_sf"/>
</dbReference>
<evidence type="ECO:0000256" key="7">
    <source>
        <dbReference type="SAM" id="MobiDB-lite"/>
    </source>
</evidence>
<keyword evidence="4 6" id="KW-0697">Rotamase</keyword>
<dbReference type="GO" id="GO:0003755">
    <property type="term" value="F:peptidyl-prolyl cis-trans isomerase activity"/>
    <property type="evidence" value="ECO:0007669"/>
    <property type="project" value="UniProtKB-KW"/>
</dbReference>
<evidence type="ECO:0000256" key="1">
    <source>
        <dbReference type="ARBA" id="ARBA00000971"/>
    </source>
</evidence>
<keyword evidence="5 6" id="KW-0413">Isomerase</keyword>
<gene>
    <name evidence="9" type="ORF">EFY87_04175</name>
</gene>
<dbReference type="EMBL" id="RJJQ01000002">
    <property type="protein sequence ID" value="RNI24887.1"/>
    <property type="molecule type" value="Genomic_DNA"/>
</dbReference>
<dbReference type="PROSITE" id="PS50059">
    <property type="entry name" value="FKBP_PPIASE"/>
    <property type="match status" value="2"/>
</dbReference>
<dbReference type="Proteomes" id="UP000271678">
    <property type="component" value="Unassembled WGS sequence"/>
</dbReference>
<dbReference type="InterPro" id="IPR001179">
    <property type="entry name" value="PPIase_FKBP_dom"/>
</dbReference>
<evidence type="ECO:0000313" key="9">
    <source>
        <dbReference type="EMBL" id="RNI24887.1"/>
    </source>
</evidence>
<feature type="domain" description="PPIase FKBP-type" evidence="8">
    <location>
        <begin position="122"/>
        <end position="211"/>
    </location>
</feature>
<comment type="similarity">
    <text evidence="2">Belongs to the FKBP-type PPIase family.</text>
</comment>
<organism evidence="9 10">
    <name type="scientific">Flexivirga caeni</name>
    <dbReference type="NCBI Taxonomy" id="2294115"/>
    <lineage>
        <taxon>Bacteria</taxon>
        <taxon>Bacillati</taxon>
        <taxon>Actinomycetota</taxon>
        <taxon>Actinomycetes</taxon>
        <taxon>Micrococcales</taxon>
        <taxon>Dermacoccaceae</taxon>
        <taxon>Flexivirga</taxon>
    </lineage>
</organism>
<dbReference type="Gene3D" id="3.10.50.40">
    <property type="match status" value="2"/>
</dbReference>
<dbReference type="Pfam" id="PF00254">
    <property type="entry name" value="FKBP_C"/>
    <property type="match status" value="1"/>
</dbReference>
<proteinExistence type="inferred from homology"/>
<dbReference type="PANTHER" id="PTHR43811">
    <property type="entry name" value="FKBP-TYPE PEPTIDYL-PROLYL CIS-TRANS ISOMERASE FKPA"/>
    <property type="match status" value="1"/>
</dbReference>
<evidence type="ECO:0000256" key="6">
    <source>
        <dbReference type="PROSITE-ProRule" id="PRU00277"/>
    </source>
</evidence>
<keyword evidence="10" id="KW-1185">Reference proteome</keyword>
<comment type="catalytic activity">
    <reaction evidence="1 6">
        <text>[protein]-peptidylproline (omega=180) = [protein]-peptidylproline (omega=0)</text>
        <dbReference type="Rhea" id="RHEA:16237"/>
        <dbReference type="Rhea" id="RHEA-COMP:10747"/>
        <dbReference type="Rhea" id="RHEA-COMP:10748"/>
        <dbReference type="ChEBI" id="CHEBI:83833"/>
        <dbReference type="ChEBI" id="CHEBI:83834"/>
        <dbReference type="EC" id="5.2.1.8"/>
    </reaction>
</comment>
<protein>
    <recommendedName>
        <fullName evidence="3 6">peptidylprolyl isomerase</fullName>
        <ecNumber evidence="3 6">5.2.1.8</ecNumber>
    </recommendedName>
</protein>
<dbReference type="SUPFAM" id="SSF54534">
    <property type="entry name" value="FKBP-like"/>
    <property type="match status" value="2"/>
</dbReference>
<feature type="domain" description="PPIase FKBP-type" evidence="8">
    <location>
        <begin position="267"/>
        <end position="363"/>
    </location>
</feature>
<dbReference type="EC" id="5.2.1.8" evidence="3 6"/>
<reference evidence="9 10" key="1">
    <citation type="submission" date="2018-11" db="EMBL/GenBank/DDBJ databases">
        <title>Draft genome of Simplicispira Flexivirga sp. BO-16.</title>
        <authorList>
            <person name="Im W.T."/>
        </authorList>
    </citation>
    <scope>NUCLEOTIDE SEQUENCE [LARGE SCALE GENOMIC DNA]</scope>
    <source>
        <strain evidence="9 10">BO-16</strain>
    </source>
</reference>
<evidence type="ECO:0000256" key="4">
    <source>
        <dbReference type="ARBA" id="ARBA00023110"/>
    </source>
</evidence>
<feature type="compositionally biased region" description="Low complexity" evidence="7">
    <location>
        <begin position="43"/>
        <end position="64"/>
    </location>
</feature>